<evidence type="ECO:0000313" key="3">
    <source>
        <dbReference type="Proteomes" id="UP000789396"/>
    </source>
</evidence>
<feature type="compositionally biased region" description="Basic and acidic residues" evidence="1">
    <location>
        <begin position="1"/>
        <end position="12"/>
    </location>
</feature>
<name>A0A9N9BPK3_9GLOM</name>
<keyword evidence="3" id="KW-1185">Reference proteome</keyword>
<dbReference type="Proteomes" id="UP000789396">
    <property type="component" value="Unassembled WGS sequence"/>
</dbReference>
<evidence type="ECO:0000313" key="2">
    <source>
        <dbReference type="EMBL" id="CAG8572822.1"/>
    </source>
</evidence>
<sequence length="342" mass="38704">MNSRESQREINPKRIKKKRRKDDEASSTSSDTGIYCWYNYNIHTILNWLFNLDINRNMDDSQSFMSKNTVKQKHPILNTSSLIRNYSSGSPEGFYVQHLLASNDISLFQKEAIHLKVLMIDIHQHIISPHLSAIQDYDQQPTSPLIGPFKSDLDVCLYLVQHPQIVELALSMMKAGGQESLINQGKTDKFDALPERKATQKVVLRKRINSKIQVLSSQESSSDVSQFNNDDFDFTASHDLNSTSNMLSRSDHLINDDFDSTASHALNSVSDMLSSSNQLISDDFECSFSTTSDASKCVQTLVDGGINFQPLSGEYGPYFKNFTEMACFTWVTKHLISKYIDG</sequence>
<accession>A0A9N9BPK3</accession>
<reference evidence="2" key="1">
    <citation type="submission" date="2021-06" db="EMBL/GenBank/DDBJ databases">
        <authorList>
            <person name="Kallberg Y."/>
            <person name="Tangrot J."/>
            <person name="Rosling A."/>
        </authorList>
    </citation>
    <scope>NUCLEOTIDE SEQUENCE</scope>
    <source>
        <strain evidence="2">IN212</strain>
    </source>
</reference>
<dbReference type="OrthoDB" id="2427080at2759"/>
<dbReference type="EMBL" id="CAJVPZ010006376">
    <property type="protein sequence ID" value="CAG8572822.1"/>
    <property type="molecule type" value="Genomic_DNA"/>
</dbReference>
<comment type="caution">
    <text evidence="2">The sequence shown here is derived from an EMBL/GenBank/DDBJ whole genome shotgun (WGS) entry which is preliminary data.</text>
</comment>
<feature type="non-terminal residue" evidence="2">
    <location>
        <position position="1"/>
    </location>
</feature>
<protein>
    <submittedName>
        <fullName evidence="2">2803_t:CDS:1</fullName>
    </submittedName>
</protein>
<evidence type="ECO:0000256" key="1">
    <source>
        <dbReference type="SAM" id="MobiDB-lite"/>
    </source>
</evidence>
<dbReference type="AlphaFoldDB" id="A0A9N9BPK3"/>
<feature type="region of interest" description="Disordered" evidence="1">
    <location>
        <begin position="1"/>
        <end position="30"/>
    </location>
</feature>
<organism evidence="2 3">
    <name type="scientific">Racocetra fulgida</name>
    <dbReference type="NCBI Taxonomy" id="60492"/>
    <lineage>
        <taxon>Eukaryota</taxon>
        <taxon>Fungi</taxon>
        <taxon>Fungi incertae sedis</taxon>
        <taxon>Mucoromycota</taxon>
        <taxon>Glomeromycotina</taxon>
        <taxon>Glomeromycetes</taxon>
        <taxon>Diversisporales</taxon>
        <taxon>Gigasporaceae</taxon>
        <taxon>Racocetra</taxon>
    </lineage>
</organism>
<proteinExistence type="predicted"/>
<gene>
    <name evidence="2" type="ORF">RFULGI_LOCUS5529</name>
</gene>